<dbReference type="GO" id="GO:0008784">
    <property type="term" value="F:alanine racemase activity"/>
    <property type="evidence" value="ECO:0007669"/>
    <property type="project" value="UniProtKB-UniRule"/>
</dbReference>
<dbReference type="InterPro" id="IPR011079">
    <property type="entry name" value="Ala_racemase_C"/>
</dbReference>
<gene>
    <name evidence="9" type="ORF">EDC19_2038</name>
</gene>
<feature type="binding site" evidence="5 7">
    <location>
        <position position="314"/>
    </location>
    <ligand>
        <name>substrate</name>
    </ligand>
</feature>
<dbReference type="Pfam" id="PF01168">
    <property type="entry name" value="Ala_racemase_N"/>
    <property type="match status" value="1"/>
</dbReference>
<dbReference type="InterPro" id="IPR001608">
    <property type="entry name" value="Ala_racemase_N"/>
</dbReference>
<dbReference type="AlphaFoldDB" id="A0A4R1MLY5"/>
<dbReference type="SMART" id="SM01005">
    <property type="entry name" value="Ala_racemase_C"/>
    <property type="match status" value="1"/>
</dbReference>
<dbReference type="InterPro" id="IPR020622">
    <property type="entry name" value="Ala_racemase_pyridoxalP-BS"/>
</dbReference>
<dbReference type="PANTHER" id="PTHR30511:SF0">
    <property type="entry name" value="ALANINE RACEMASE, CATABOLIC-RELATED"/>
    <property type="match status" value="1"/>
</dbReference>
<feature type="active site" description="Proton acceptor; specific for L-alanine" evidence="5">
    <location>
        <position position="266"/>
    </location>
</feature>
<comment type="cofactor">
    <cofactor evidence="2 5 6">
        <name>pyridoxal 5'-phosphate</name>
        <dbReference type="ChEBI" id="CHEBI:597326"/>
    </cofactor>
</comment>
<dbReference type="SUPFAM" id="SSF51419">
    <property type="entry name" value="PLP-binding barrel"/>
    <property type="match status" value="1"/>
</dbReference>
<feature type="domain" description="Alanine racemase C-terminal" evidence="8">
    <location>
        <begin position="245"/>
        <end position="373"/>
    </location>
</feature>
<keyword evidence="4 5" id="KW-0413">Isomerase</keyword>
<comment type="caution">
    <text evidence="9">The sequence shown here is derived from an EMBL/GenBank/DDBJ whole genome shotgun (WGS) entry which is preliminary data.</text>
</comment>
<evidence type="ECO:0000256" key="1">
    <source>
        <dbReference type="ARBA" id="ARBA00000316"/>
    </source>
</evidence>
<dbReference type="Gene3D" id="3.20.20.10">
    <property type="entry name" value="Alanine racemase"/>
    <property type="match status" value="1"/>
</dbReference>
<dbReference type="GO" id="GO:0005829">
    <property type="term" value="C:cytosol"/>
    <property type="evidence" value="ECO:0007669"/>
    <property type="project" value="TreeGrafter"/>
</dbReference>
<proteinExistence type="inferred from homology"/>
<organism evidence="9 10">
    <name type="scientific">Natranaerovirga hydrolytica</name>
    <dbReference type="NCBI Taxonomy" id="680378"/>
    <lineage>
        <taxon>Bacteria</taxon>
        <taxon>Bacillati</taxon>
        <taxon>Bacillota</taxon>
        <taxon>Clostridia</taxon>
        <taxon>Lachnospirales</taxon>
        <taxon>Natranaerovirgaceae</taxon>
        <taxon>Natranaerovirga</taxon>
    </lineage>
</organism>
<keyword evidence="10" id="KW-1185">Reference proteome</keyword>
<dbReference type="NCBIfam" id="TIGR00492">
    <property type="entry name" value="alr"/>
    <property type="match status" value="1"/>
</dbReference>
<dbReference type="Pfam" id="PF00842">
    <property type="entry name" value="Ala_racemase_C"/>
    <property type="match status" value="1"/>
</dbReference>
<evidence type="ECO:0000256" key="6">
    <source>
        <dbReference type="PIRSR" id="PIRSR600821-50"/>
    </source>
</evidence>
<protein>
    <recommendedName>
        <fullName evidence="5">Alanine racemase</fullName>
        <ecNumber evidence="5">5.1.1.1</ecNumber>
    </recommendedName>
</protein>
<dbReference type="FunFam" id="2.40.37.10:FF:000006">
    <property type="entry name" value="Alanine racemase"/>
    <property type="match status" value="1"/>
</dbReference>
<comment type="pathway">
    <text evidence="5">Amino-acid biosynthesis; D-alanine biosynthesis; D-alanine from L-alanine: step 1/1.</text>
</comment>
<dbReference type="EMBL" id="SMGQ01000013">
    <property type="protein sequence ID" value="TCK92882.1"/>
    <property type="molecule type" value="Genomic_DNA"/>
</dbReference>
<evidence type="ECO:0000256" key="5">
    <source>
        <dbReference type="HAMAP-Rule" id="MF_01201"/>
    </source>
</evidence>
<dbReference type="UniPathway" id="UPA00042">
    <property type="reaction ID" value="UER00497"/>
</dbReference>
<dbReference type="RefSeq" id="WP_132282734.1">
    <property type="nucleotide sequence ID" value="NZ_SMGQ01000013.1"/>
</dbReference>
<feature type="binding site" evidence="5 7">
    <location>
        <position position="136"/>
    </location>
    <ligand>
        <name>substrate</name>
    </ligand>
</feature>
<dbReference type="SUPFAM" id="SSF50621">
    <property type="entry name" value="Alanine racemase C-terminal domain-like"/>
    <property type="match status" value="1"/>
</dbReference>
<dbReference type="Gene3D" id="2.40.37.10">
    <property type="entry name" value="Lyase, Ornithine Decarboxylase, Chain A, domain 1"/>
    <property type="match status" value="1"/>
</dbReference>
<dbReference type="InterPro" id="IPR029066">
    <property type="entry name" value="PLP-binding_barrel"/>
</dbReference>
<evidence type="ECO:0000313" key="10">
    <source>
        <dbReference type="Proteomes" id="UP000294545"/>
    </source>
</evidence>
<keyword evidence="3 5" id="KW-0663">Pyridoxal phosphate</keyword>
<dbReference type="GO" id="GO:0030170">
    <property type="term" value="F:pyridoxal phosphate binding"/>
    <property type="evidence" value="ECO:0007669"/>
    <property type="project" value="UniProtKB-UniRule"/>
</dbReference>
<dbReference type="PANTHER" id="PTHR30511">
    <property type="entry name" value="ALANINE RACEMASE"/>
    <property type="match status" value="1"/>
</dbReference>
<feature type="modified residue" description="N6-(pyridoxal phosphate)lysine" evidence="5 6">
    <location>
        <position position="38"/>
    </location>
</feature>
<dbReference type="EC" id="5.1.1.1" evidence="5"/>
<comment type="similarity">
    <text evidence="5">Belongs to the alanine racemase family.</text>
</comment>
<dbReference type="HAMAP" id="MF_01201">
    <property type="entry name" value="Ala_racemase"/>
    <property type="match status" value="1"/>
</dbReference>
<dbReference type="InterPro" id="IPR009006">
    <property type="entry name" value="Ala_racemase/Decarboxylase_C"/>
</dbReference>
<evidence type="ECO:0000256" key="2">
    <source>
        <dbReference type="ARBA" id="ARBA00001933"/>
    </source>
</evidence>
<dbReference type="GO" id="GO:0030632">
    <property type="term" value="P:D-alanine biosynthetic process"/>
    <property type="evidence" value="ECO:0007669"/>
    <property type="project" value="UniProtKB-UniRule"/>
</dbReference>
<accession>A0A4R1MLY5</accession>
<reference evidence="9 10" key="1">
    <citation type="submission" date="2019-03" db="EMBL/GenBank/DDBJ databases">
        <title>Genomic Encyclopedia of Type Strains, Phase IV (KMG-IV): sequencing the most valuable type-strain genomes for metagenomic binning, comparative biology and taxonomic classification.</title>
        <authorList>
            <person name="Goeker M."/>
        </authorList>
    </citation>
    <scope>NUCLEOTIDE SEQUENCE [LARGE SCALE GENOMIC DNA]</scope>
    <source>
        <strain evidence="9 10">DSM 24176</strain>
    </source>
</reference>
<dbReference type="Proteomes" id="UP000294545">
    <property type="component" value="Unassembled WGS sequence"/>
</dbReference>
<dbReference type="CDD" id="cd00430">
    <property type="entry name" value="PLPDE_III_AR"/>
    <property type="match status" value="1"/>
</dbReference>
<evidence type="ECO:0000259" key="8">
    <source>
        <dbReference type="SMART" id="SM01005"/>
    </source>
</evidence>
<dbReference type="FunFam" id="3.20.20.10:FF:000002">
    <property type="entry name" value="Alanine racemase"/>
    <property type="match status" value="1"/>
</dbReference>
<feature type="active site" description="Proton acceptor; specific for D-alanine" evidence="5">
    <location>
        <position position="38"/>
    </location>
</feature>
<dbReference type="InterPro" id="IPR000821">
    <property type="entry name" value="Ala_racemase"/>
</dbReference>
<comment type="catalytic activity">
    <reaction evidence="1 5">
        <text>L-alanine = D-alanine</text>
        <dbReference type="Rhea" id="RHEA:20249"/>
        <dbReference type="ChEBI" id="CHEBI:57416"/>
        <dbReference type="ChEBI" id="CHEBI:57972"/>
        <dbReference type="EC" id="5.1.1.1"/>
    </reaction>
</comment>
<dbReference type="PRINTS" id="PR00992">
    <property type="entry name" value="ALARACEMASE"/>
</dbReference>
<evidence type="ECO:0000256" key="7">
    <source>
        <dbReference type="PIRSR" id="PIRSR600821-52"/>
    </source>
</evidence>
<evidence type="ECO:0000313" key="9">
    <source>
        <dbReference type="EMBL" id="TCK92882.1"/>
    </source>
</evidence>
<comment type="function">
    <text evidence="5">Catalyzes the interconversion of L-alanine and D-alanine. May also act on other amino acids.</text>
</comment>
<sequence>MEKYYRVYAQVDMDSIVHNLKEINKIKDSKSELMAIIKADGYGHGAIPVSKVLLNNGADRLGVALAEEGIALRKNNIKAPILILGFTPENQILELLKYDLTQTVFKIEMAEMLSKMAKRHSLTAKIHIKVDTGMGRIGFEPDDESIKAIKHIKSLPNLEIEGIFTHFSRADEIDPQYTDQQIYQFENFINTLEDDGIKIPIKHASNSAGLLKFKNAHYELTRVGIAVYGLYPSKDLNNTIHLKPSLSLKSHIIFLKKVKGGTPISYGGTYIASQDSVIATIPVGYGDGYPRALSSKGRVLINGEHAPIVGRICMDQLMVDVTHIKGVQDGDEVVLIGTQKNAQITVDEIAHLTDTINYEILCGLGKRIPRVYTSKNHMIQSVDYF</sequence>
<dbReference type="GO" id="GO:0009252">
    <property type="term" value="P:peptidoglycan biosynthetic process"/>
    <property type="evidence" value="ECO:0007669"/>
    <property type="project" value="TreeGrafter"/>
</dbReference>
<evidence type="ECO:0000256" key="4">
    <source>
        <dbReference type="ARBA" id="ARBA00023235"/>
    </source>
</evidence>
<dbReference type="OrthoDB" id="9813814at2"/>
<name>A0A4R1MLY5_9FIRM</name>
<evidence type="ECO:0000256" key="3">
    <source>
        <dbReference type="ARBA" id="ARBA00022898"/>
    </source>
</evidence>
<dbReference type="PROSITE" id="PS00395">
    <property type="entry name" value="ALANINE_RACEMASE"/>
    <property type="match status" value="1"/>
</dbReference>